<dbReference type="Proteomes" id="UP000811609">
    <property type="component" value="Chromosome 5"/>
</dbReference>
<keyword evidence="3" id="KW-1185">Reference proteome</keyword>
<protein>
    <submittedName>
        <fullName evidence="2">Uncharacterized protein</fullName>
    </submittedName>
</protein>
<feature type="transmembrane region" description="Helical" evidence="1">
    <location>
        <begin position="63"/>
        <end position="82"/>
    </location>
</feature>
<comment type="caution">
    <text evidence="2">The sequence shown here is derived from an EMBL/GenBank/DDBJ whole genome shotgun (WGS) entry which is preliminary data.</text>
</comment>
<keyword evidence="1" id="KW-0812">Transmembrane</keyword>
<evidence type="ECO:0000256" key="1">
    <source>
        <dbReference type="SAM" id="Phobius"/>
    </source>
</evidence>
<name>A0A8T1QGC2_CARIL</name>
<reference evidence="2" key="1">
    <citation type="submission" date="2020-12" db="EMBL/GenBank/DDBJ databases">
        <title>WGS assembly of Carya illinoinensis cv. Pawnee.</title>
        <authorList>
            <person name="Platts A."/>
            <person name="Shu S."/>
            <person name="Wright S."/>
            <person name="Barry K."/>
            <person name="Edger P."/>
            <person name="Pires J.C."/>
            <person name="Schmutz J."/>
        </authorList>
    </citation>
    <scope>NUCLEOTIDE SEQUENCE</scope>
    <source>
        <tissue evidence="2">Leaf</tissue>
    </source>
</reference>
<accession>A0A8T1QGC2</accession>
<evidence type="ECO:0000313" key="2">
    <source>
        <dbReference type="EMBL" id="KAG6653578.1"/>
    </source>
</evidence>
<gene>
    <name evidence="2" type="ORF">CIPAW_05G087100</name>
</gene>
<evidence type="ECO:0000313" key="3">
    <source>
        <dbReference type="Proteomes" id="UP000811609"/>
    </source>
</evidence>
<dbReference type="AlphaFoldDB" id="A0A8T1QGC2"/>
<sequence>MILYRTVGAVASDRERDNGWIGRGSLTARCLVGDSLFDNPTHYARSIALADLERVGTENIRSIGGALWFAPFAALLLLLLLHERERETMVRRRDYSTNGCCILYSRSVSLKSTL</sequence>
<proteinExistence type="predicted"/>
<keyword evidence="1" id="KW-1133">Transmembrane helix</keyword>
<dbReference type="EMBL" id="CM031813">
    <property type="protein sequence ID" value="KAG6653578.1"/>
    <property type="molecule type" value="Genomic_DNA"/>
</dbReference>
<keyword evidence="1" id="KW-0472">Membrane</keyword>
<organism evidence="2 3">
    <name type="scientific">Carya illinoinensis</name>
    <name type="common">Pecan</name>
    <dbReference type="NCBI Taxonomy" id="32201"/>
    <lineage>
        <taxon>Eukaryota</taxon>
        <taxon>Viridiplantae</taxon>
        <taxon>Streptophyta</taxon>
        <taxon>Embryophyta</taxon>
        <taxon>Tracheophyta</taxon>
        <taxon>Spermatophyta</taxon>
        <taxon>Magnoliopsida</taxon>
        <taxon>eudicotyledons</taxon>
        <taxon>Gunneridae</taxon>
        <taxon>Pentapetalae</taxon>
        <taxon>rosids</taxon>
        <taxon>fabids</taxon>
        <taxon>Fagales</taxon>
        <taxon>Juglandaceae</taxon>
        <taxon>Carya</taxon>
    </lineage>
</organism>